<evidence type="ECO:0000259" key="2">
    <source>
        <dbReference type="Pfam" id="PF17881"/>
    </source>
</evidence>
<proteinExistence type="predicted"/>
<name>A0A5B0DKV6_STRCR</name>
<evidence type="ECO:0000313" key="4">
    <source>
        <dbReference type="Proteomes" id="UP000323039"/>
    </source>
</evidence>
<feature type="domain" description="Cell wall elongation regulator TseB-like" evidence="2">
    <location>
        <begin position="50"/>
        <end position="90"/>
    </location>
</feature>
<dbReference type="SUPFAM" id="SSF54403">
    <property type="entry name" value="Cystatin/monellin"/>
    <property type="match status" value="2"/>
</dbReference>
<feature type="transmembrane region" description="Helical" evidence="1">
    <location>
        <begin position="16"/>
        <end position="38"/>
    </location>
</feature>
<accession>A0A5B0DKV6</accession>
<dbReference type="Proteomes" id="UP000323039">
    <property type="component" value="Unassembled WGS sequence"/>
</dbReference>
<dbReference type="Gene3D" id="3.10.450.40">
    <property type="match status" value="1"/>
</dbReference>
<evidence type="ECO:0000313" key="3">
    <source>
        <dbReference type="EMBL" id="KAA0967133.1"/>
    </source>
</evidence>
<keyword evidence="1" id="KW-0812">Transmembrane</keyword>
<dbReference type="RefSeq" id="WP_149517177.1">
    <property type="nucleotide sequence ID" value="NZ_VSJJ01000001.1"/>
</dbReference>
<dbReference type="Pfam" id="PF17881">
    <property type="entry name" value="TseB"/>
    <property type="match status" value="1"/>
</dbReference>
<dbReference type="AlphaFoldDB" id="A0A5B0DKV6"/>
<dbReference type="InterPro" id="IPR041401">
    <property type="entry name" value="TseB-like_dom"/>
</dbReference>
<comment type="caution">
    <text evidence="3">The sequence shown here is derived from an EMBL/GenBank/DDBJ whole genome shotgun (WGS) entry which is preliminary data.</text>
</comment>
<evidence type="ECO:0000256" key="1">
    <source>
        <dbReference type="SAM" id="Phobius"/>
    </source>
</evidence>
<protein>
    <submittedName>
        <fullName evidence="3">Peptidase</fullName>
    </submittedName>
</protein>
<dbReference type="EMBL" id="VSJJ01000001">
    <property type="protein sequence ID" value="KAA0967133.1"/>
    <property type="molecule type" value="Genomic_DNA"/>
</dbReference>
<organism evidence="3 4">
    <name type="scientific">Streptococcus cristatus</name>
    <dbReference type="NCBI Taxonomy" id="45634"/>
    <lineage>
        <taxon>Bacteria</taxon>
        <taxon>Bacillati</taxon>
        <taxon>Bacillota</taxon>
        <taxon>Bacilli</taxon>
        <taxon>Lactobacillales</taxon>
        <taxon>Streptococcaceae</taxon>
        <taxon>Streptococcus</taxon>
    </lineage>
</organism>
<keyword evidence="1" id="KW-0472">Membrane</keyword>
<gene>
    <name evidence="3" type="ORF">FXF62_00165</name>
</gene>
<dbReference type="InterPro" id="IPR046350">
    <property type="entry name" value="Cystatin_sf"/>
</dbReference>
<sequence>MKHKIKEKAEFPIRQYAIGLFLVLTALVFSFFTVLHLAMEPRRSAMEGSIKVAKEYADLETLASFSIYNGKESYYSLIGKNRKKVEEAILISQDSNKIYVYQLQDGISQAEAEQLAKDNGATSIDKTTFGYLDGQPVWEIKSGSTYYNIGFESKTLLSKEGL</sequence>
<keyword evidence="1" id="KW-1133">Transmembrane helix</keyword>
<reference evidence="3 4" key="1">
    <citation type="submission" date="2019-08" db="EMBL/GenBank/DDBJ databases">
        <title>Genome sequence and analysis of Streptococcus cristatus strain S22 isolated from throat swab of children scarlet fever in Hangzhou, China.</title>
        <authorList>
            <person name="Huang Y."/>
            <person name="Xie L."/>
        </authorList>
    </citation>
    <scope>NUCLEOTIDE SEQUENCE [LARGE SCALE GENOMIC DNA]</scope>
    <source>
        <strain evidence="3 4">S22</strain>
    </source>
</reference>